<sequence>MFYKFIFKIGQSFRNPSLKKWLKFLKKTEKWSSLELYEYQLKKLQELVQLAYKQSYYYKYKLDEVGINPSDIKTLDDIQKLPILSKEDLIKNKSTITTNIKFKKVFKASTSGSTGQSLNFLREESADSFNRAAIFRGYSWYKVNPWELNGYFWGYNLSLFKRLKFKLLDKIQHRFRIFTFNEKPLRKFNKKLKKASYLHGYSSMIYEVAKFINKNGLSKPFHLKMIKGTSEKIFDSYQIEIKNAFGIKMISEYGAAETGIIAFECTNGNMHINMEGVLVEEIANEIVITNLQMTSFPVIRYKLGDYIKLAPKEKKCSCGMNHLIIEEITGRVGVVIFGLKNSYPSLYIYYIFKNLGIENSLFLTYQVVQKTKGNLIFKIEETLDKRSLLLLKKEIIKHFKQDVTFKIIDNQKINSSKKQKSKSFISEII</sequence>
<dbReference type="PANTHER" id="PTHR36932">
    <property type="entry name" value="CAPSULAR POLYSACCHARIDE BIOSYNTHESIS PROTEIN"/>
    <property type="match status" value="1"/>
</dbReference>
<gene>
    <name evidence="1" type="ORF">Lupro_02230</name>
</gene>
<name>A0A109RNY6_9FLAO</name>
<protein>
    <submittedName>
        <fullName evidence="1">Capsule biosynthesis protein CapK</fullName>
    </submittedName>
</protein>
<reference evidence="2" key="1">
    <citation type="submission" date="2015-12" db="EMBL/GenBank/DDBJ databases">
        <title>Complete genome sequence of Lutibacter profundus strain LP1.</title>
        <authorList>
            <person name="Wissuwa J."/>
            <person name="Le Moine Bauer S."/>
            <person name="Stokke R."/>
            <person name="Dahle H."/>
            <person name="Steen I.H."/>
        </authorList>
    </citation>
    <scope>NUCLEOTIDE SEQUENCE [LARGE SCALE GENOMIC DNA]</scope>
    <source>
        <strain evidence="2">LP1</strain>
    </source>
</reference>
<accession>A0A109RNY6</accession>
<dbReference type="EMBL" id="CP013355">
    <property type="protein sequence ID" value="AMC10136.1"/>
    <property type="molecule type" value="Genomic_DNA"/>
</dbReference>
<dbReference type="KEGG" id="lut:Lupro_02230"/>
<dbReference type="RefSeq" id="WP_068205894.1">
    <property type="nucleotide sequence ID" value="NZ_CP013355.1"/>
</dbReference>
<evidence type="ECO:0000313" key="1">
    <source>
        <dbReference type="EMBL" id="AMC10136.1"/>
    </source>
</evidence>
<dbReference type="Proteomes" id="UP000059672">
    <property type="component" value="Chromosome"/>
</dbReference>
<evidence type="ECO:0000313" key="2">
    <source>
        <dbReference type="Proteomes" id="UP000059672"/>
    </source>
</evidence>
<dbReference type="Gene3D" id="3.40.50.12780">
    <property type="entry name" value="N-terminal domain of ligase-like"/>
    <property type="match status" value="1"/>
</dbReference>
<dbReference type="InterPro" id="IPR042099">
    <property type="entry name" value="ANL_N_sf"/>
</dbReference>
<dbReference type="STRING" id="1622118.Lupro_02230"/>
<reference evidence="1 2" key="2">
    <citation type="journal article" date="2016" name="Int. J. Syst. Evol. Microbiol.">
        <title>Lutibacter profundi sp. nov., isolated from a deep-sea hydrothermal system on the Arctic Mid-Ocean Ridge and emended description of the genus Lutibacter.</title>
        <authorList>
            <person name="Le Moine Bauer S."/>
            <person name="Roalkvam I."/>
            <person name="Steen I.H."/>
            <person name="Dahle H."/>
        </authorList>
    </citation>
    <scope>NUCLEOTIDE SEQUENCE [LARGE SCALE GENOMIC DNA]</scope>
    <source>
        <strain evidence="1 2">LP1</strain>
    </source>
</reference>
<keyword evidence="2" id="KW-1185">Reference proteome</keyword>
<dbReference type="OrthoDB" id="580775at2"/>
<dbReference type="AlphaFoldDB" id="A0A109RNY6"/>
<proteinExistence type="predicted"/>
<organism evidence="1 2">
    <name type="scientific">Lutibacter profundi</name>
    <dbReference type="NCBI Taxonomy" id="1622118"/>
    <lineage>
        <taxon>Bacteria</taxon>
        <taxon>Pseudomonadati</taxon>
        <taxon>Bacteroidota</taxon>
        <taxon>Flavobacteriia</taxon>
        <taxon>Flavobacteriales</taxon>
        <taxon>Flavobacteriaceae</taxon>
        <taxon>Lutibacter</taxon>
    </lineage>
</organism>
<dbReference type="InterPro" id="IPR053158">
    <property type="entry name" value="CapK_Type1_Caps_Biosynth"/>
</dbReference>
<dbReference type="PANTHER" id="PTHR36932:SF1">
    <property type="entry name" value="CAPSULAR POLYSACCHARIDE BIOSYNTHESIS PROTEIN"/>
    <property type="match status" value="1"/>
</dbReference>